<dbReference type="SUPFAM" id="SSF51294">
    <property type="entry name" value="Hedgehog/intein (Hint) domain"/>
    <property type="match status" value="1"/>
</dbReference>
<feature type="region of interest" description="Disordered" evidence="1">
    <location>
        <begin position="341"/>
        <end position="362"/>
    </location>
</feature>
<organism evidence="3 4">
    <name type="scientific">Sulfitobacter mediterraneus</name>
    <dbReference type="NCBI Taxonomy" id="83219"/>
    <lineage>
        <taxon>Bacteria</taxon>
        <taxon>Pseudomonadati</taxon>
        <taxon>Pseudomonadota</taxon>
        <taxon>Alphaproteobacteria</taxon>
        <taxon>Rhodobacterales</taxon>
        <taxon>Roseobacteraceae</taxon>
        <taxon>Sulfitobacter</taxon>
    </lineage>
</organism>
<dbReference type="Gene3D" id="2.170.16.10">
    <property type="entry name" value="Hedgehog/Intein (Hint) domain"/>
    <property type="match status" value="1"/>
</dbReference>
<evidence type="ECO:0000256" key="1">
    <source>
        <dbReference type="SAM" id="MobiDB-lite"/>
    </source>
</evidence>
<dbReference type="OrthoDB" id="6305173at2"/>
<feature type="domain" description="Hedgehog/Intein (Hint)" evidence="2">
    <location>
        <begin position="146"/>
        <end position="290"/>
    </location>
</feature>
<gene>
    <name evidence="3" type="ORF">C8N31_103118</name>
</gene>
<feature type="compositionally biased region" description="Polar residues" evidence="1">
    <location>
        <begin position="104"/>
        <end position="127"/>
    </location>
</feature>
<name>A0A2T6CGL5_9RHOB</name>
<evidence type="ECO:0000259" key="2">
    <source>
        <dbReference type="Pfam" id="PF13403"/>
    </source>
</evidence>
<sequence length="391" mass="40588">MTAYISEIDTLGGIGNEFVEIAAPVGTDVSSFALYIYDEFGAVLSGPYALGPLQATIGNQDVYVLDNASAGLPGIRGEDAVALVDDTGTLVQFISFEGRVVTATNGPAAGQSSTDIGTSTPTGSLQSDDGGLSYYAQPNPNSGTVPCYAPGTLIDTPSGQRAVQDLRPGDSVITADNGVQQIQWVRCKDQLLTGQTEDRLPVLIKAGTLGANLPMQDLIVSPQHRILVGTAGQLTQIFDQAALVPAKALTGLAGIRHITGRSRITWIHFACDRHEIVRANGCLAESLLLGPMVIQAMTTSERGAVDALFGPAAQKGAALNGPVARQCLTAKAAKRQIRKRLAGGAPAARNGRKGSYKATPAAHPAAGAPLSARYFARQSRISCASCSSVSM</sequence>
<dbReference type="Proteomes" id="UP000244092">
    <property type="component" value="Unassembled WGS sequence"/>
</dbReference>
<evidence type="ECO:0000313" key="4">
    <source>
        <dbReference type="Proteomes" id="UP000244092"/>
    </source>
</evidence>
<dbReference type="RefSeq" id="WP_025048387.1">
    <property type="nucleotide sequence ID" value="NZ_QBKU01000003.1"/>
</dbReference>
<evidence type="ECO:0000313" key="3">
    <source>
        <dbReference type="EMBL" id="PTX74641.1"/>
    </source>
</evidence>
<feature type="region of interest" description="Disordered" evidence="1">
    <location>
        <begin position="104"/>
        <end position="134"/>
    </location>
</feature>
<accession>A0A2T6CGL5</accession>
<dbReference type="Pfam" id="PF13403">
    <property type="entry name" value="Hint_2"/>
    <property type="match status" value="1"/>
</dbReference>
<reference evidence="3 4" key="1">
    <citation type="submission" date="2018-04" db="EMBL/GenBank/DDBJ databases">
        <title>Genomic Encyclopedia of Archaeal and Bacterial Type Strains, Phase II (KMG-II): from individual species to whole genera.</title>
        <authorList>
            <person name="Goeker M."/>
        </authorList>
    </citation>
    <scope>NUCLEOTIDE SEQUENCE [LARGE SCALE GENOMIC DNA]</scope>
    <source>
        <strain evidence="3 4">DSM 12244</strain>
    </source>
</reference>
<dbReference type="InterPro" id="IPR028992">
    <property type="entry name" value="Hedgehog/Intein_dom"/>
</dbReference>
<dbReference type="AlphaFoldDB" id="A0A2T6CGL5"/>
<dbReference type="EMBL" id="QBKU01000003">
    <property type="protein sequence ID" value="PTX74641.1"/>
    <property type="molecule type" value="Genomic_DNA"/>
</dbReference>
<comment type="caution">
    <text evidence="3">The sequence shown here is derived from an EMBL/GenBank/DDBJ whole genome shotgun (WGS) entry which is preliminary data.</text>
</comment>
<protein>
    <submittedName>
        <fullName evidence="3">Hint domain-containing protein</fullName>
    </submittedName>
</protein>
<dbReference type="InterPro" id="IPR036844">
    <property type="entry name" value="Hint_dom_sf"/>
</dbReference>
<proteinExistence type="predicted"/>